<dbReference type="EMBL" id="LIAE01008447">
    <property type="protein sequence ID" value="PAV73982.1"/>
    <property type="molecule type" value="Genomic_DNA"/>
</dbReference>
<dbReference type="AlphaFoldDB" id="A0A2A2KJE5"/>
<proteinExistence type="predicted"/>
<evidence type="ECO:0000313" key="2">
    <source>
        <dbReference type="Proteomes" id="UP000218231"/>
    </source>
</evidence>
<protein>
    <submittedName>
        <fullName evidence="1">Uncharacterized protein</fullName>
    </submittedName>
</protein>
<evidence type="ECO:0000313" key="1">
    <source>
        <dbReference type="EMBL" id="PAV73982.1"/>
    </source>
</evidence>
<sequence length="268" mass="30450">MPEMQQRPDPQERAAESKLFAHSSTATWSTRSCHHLRTHPLGKPDQIAILALRHALEPPFQRRHVAKLALAQCQPRAKGWPGRLVAFCKGLLAASRPHQGGDAYRTGGFHGLRLPGKPTRNRHRFVMVTVFDTQQAQARHQIIHRVLHAQNFCRMLLMVFLKVWPKVASTWNTLDQMFERWRMSANNAGSSLFSLSLLSDSRTALLASRACLTMPSWTMSIVLLVPSWNPLLMPVISMFLQFFQDIQGRFKGRSLIAQRLECRGRQGA</sequence>
<organism evidence="1 2">
    <name type="scientific">Diploscapter pachys</name>
    <dbReference type="NCBI Taxonomy" id="2018661"/>
    <lineage>
        <taxon>Eukaryota</taxon>
        <taxon>Metazoa</taxon>
        <taxon>Ecdysozoa</taxon>
        <taxon>Nematoda</taxon>
        <taxon>Chromadorea</taxon>
        <taxon>Rhabditida</taxon>
        <taxon>Rhabditina</taxon>
        <taxon>Rhabditomorpha</taxon>
        <taxon>Rhabditoidea</taxon>
        <taxon>Rhabditidae</taxon>
        <taxon>Diploscapter</taxon>
    </lineage>
</organism>
<gene>
    <name evidence="1" type="ORF">WR25_16525</name>
</gene>
<accession>A0A2A2KJE5</accession>
<reference evidence="1 2" key="1">
    <citation type="journal article" date="2017" name="Curr. Biol.">
        <title>Genome architecture and evolution of a unichromosomal asexual nematode.</title>
        <authorList>
            <person name="Fradin H."/>
            <person name="Zegar C."/>
            <person name="Gutwein M."/>
            <person name="Lucas J."/>
            <person name="Kovtun M."/>
            <person name="Corcoran D."/>
            <person name="Baugh L.R."/>
            <person name="Kiontke K."/>
            <person name="Gunsalus K."/>
            <person name="Fitch D.H."/>
            <person name="Piano F."/>
        </authorList>
    </citation>
    <scope>NUCLEOTIDE SEQUENCE [LARGE SCALE GENOMIC DNA]</scope>
    <source>
        <strain evidence="1">PF1309</strain>
    </source>
</reference>
<dbReference type="Proteomes" id="UP000218231">
    <property type="component" value="Unassembled WGS sequence"/>
</dbReference>
<name>A0A2A2KJE5_9BILA</name>
<keyword evidence="2" id="KW-1185">Reference proteome</keyword>
<comment type="caution">
    <text evidence="1">The sequence shown here is derived from an EMBL/GenBank/DDBJ whole genome shotgun (WGS) entry which is preliminary data.</text>
</comment>